<dbReference type="InterPro" id="IPR036249">
    <property type="entry name" value="Thioredoxin-like_sf"/>
</dbReference>
<dbReference type="OrthoDB" id="4951845at2759"/>
<sequence length="327" mass="34737">MDGEWCNQALSFGDERARSEETHPAMREARRRRCEGGGGGGGGGGAAAAISSKKENDWEVTMASAAATPAAAAAAEAASAAAATGTLIKLHGFPASPTSMLARITLNLKGVPYEFIPLAAASMTNGAPATAGTTTTTLSVGGIGESVGVGEGGEGGGNGLHVDDGGGSMPWLEDGGHRVTQTGAIFNYINEMYPRPPLLPKNATARAAVRSIATYVACEIQPFGFYRVVRYLMDEGGKSPDWVREWRRHWLREGFGKVESKLADISVRPGRYCYEDMPTMADVFLIPQVHISQGPDVEIDLKDFPYIKKIYENCLTNSAFKDAFPVD</sequence>
<dbReference type="PANTHER" id="PTHR42673">
    <property type="entry name" value="MALEYLACETOACETATE ISOMERASE"/>
    <property type="match status" value="1"/>
</dbReference>
<dbReference type="GO" id="GO:0004364">
    <property type="term" value="F:glutathione transferase activity"/>
    <property type="evidence" value="ECO:0007669"/>
    <property type="project" value="TreeGrafter"/>
</dbReference>
<keyword evidence="5" id="KW-1185">Reference proteome</keyword>
<dbReference type="InterPro" id="IPR004045">
    <property type="entry name" value="Glutathione_S-Trfase_N"/>
</dbReference>
<feature type="compositionally biased region" description="Gly residues" evidence="1">
    <location>
        <begin position="36"/>
        <end position="46"/>
    </location>
</feature>
<dbReference type="Gramene" id="GBG67897">
    <property type="protein sequence ID" value="GBG67897"/>
    <property type="gene ID" value="CBR_g1016"/>
</dbReference>
<dbReference type="InterPro" id="IPR010987">
    <property type="entry name" value="Glutathione-S-Trfase_C-like"/>
</dbReference>
<feature type="domain" description="GST N-terminal" evidence="2">
    <location>
        <begin position="86"/>
        <end position="197"/>
    </location>
</feature>
<feature type="domain" description="GST C-terminal" evidence="3">
    <location>
        <begin position="202"/>
        <end position="327"/>
    </location>
</feature>
<dbReference type="STRING" id="69332.A0A388KD10"/>
<evidence type="ECO:0000259" key="2">
    <source>
        <dbReference type="PROSITE" id="PS50404"/>
    </source>
</evidence>
<dbReference type="Gene3D" id="1.20.1050.10">
    <property type="match status" value="1"/>
</dbReference>
<organism evidence="4 5">
    <name type="scientific">Chara braunii</name>
    <name type="common">Braun's stonewort</name>
    <dbReference type="NCBI Taxonomy" id="69332"/>
    <lineage>
        <taxon>Eukaryota</taxon>
        <taxon>Viridiplantae</taxon>
        <taxon>Streptophyta</taxon>
        <taxon>Charophyceae</taxon>
        <taxon>Charales</taxon>
        <taxon>Characeae</taxon>
        <taxon>Chara</taxon>
    </lineage>
</organism>
<dbReference type="Pfam" id="PF13417">
    <property type="entry name" value="GST_N_3"/>
    <property type="match status" value="1"/>
</dbReference>
<accession>A0A388KD10</accession>
<feature type="region of interest" description="Disordered" evidence="1">
    <location>
        <begin position="1"/>
        <end position="53"/>
    </location>
</feature>
<gene>
    <name evidence="4" type="ORF">CBR_g1016</name>
</gene>
<evidence type="ECO:0000313" key="5">
    <source>
        <dbReference type="Proteomes" id="UP000265515"/>
    </source>
</evidence>
<dbReference type="GO" id="GO:0006559">
    <property type="term" value="P:L-phenylalanine catabolic process"/>
    <property type="evidence" value="ECO:0007669"/>
    <property type="project" value="TreeGrafter"/>
</dbReference>
<dbReference type="InterPro" id="IPR036282">
    <property type="entry name" value="Glutathione-S-Trfase_C_sf"/>
</dbReference>
<dbReference type="PROSITE" id="PS50404">
    <property type="entry name" value="GST_NTER"/>
    <property type="match status" value="1"/>
</dbReference>
<dbReference type="Proteomes" id="UP000265515">
    <property type="component" value="Unassembled WGS sequence"/>
</dbReference>
<feature type="compositionally biased region" description="Basic and acidic residues" evidence="1">
    <location>
        <begin position="13"/>
        <end position="28"/>
    </location>
</feature>
<dbReference type="EMBL" id="BFEA01000093">
    <property type="protein sequence ID" value="GBG67897.1"/>
    <property type="molecule type" value="Genomic_DNA"/>
</dbReference>
<reference evidence="4 5" key="1">
    <citation type="journal article" date="2018" name="Cell">
        <title>The Chara Genome: Secondary Complexity and Implications for Plant Terrestrialization.</title>
        <authorList>
            <person name="Nishiyama T."/>
            <person name="Sakayama H."/>
            <person name="Vries J.D."/>
            <person name="Buschmann H."/>
            <person name="Saint-Marcoux D."/>
            <person name="Ullrich K.K."/>
            <person name="Haas F.B."/>
            <person name="Vanderstraeten L."/>
            <person name="Becker D."/>
            <person name="Lang D."/>
            <person name="Vosolsobe S."/>
            <person name="Rombauts S."/>
            <person name="Wilhelmsson P.K.I."/>
            <person name="Janitza P."/>
            <person name="Kern R."/>
            <person name="Heyl A."/>
            <person name="Rumpler F."/>
            <person name="Villalobos L.I.A.C."/>
            <person name="Clay J.M."/>
            <person name="Skokan R."/>
            <person name="Toyoda A."/>
            <person name="Suzuki Y."/>
            <person name="Kagoshima H."/>
            <person name="Schijlen E."/>
            <person name="Tajeshwar N."/>
            <person name="Catarino B."/>
            <person name="Hetherington A.J."/>
            <person name="Saltykova A."/>
            <person name="Bonnot C."/>
            <person name="Breuninger H."/>
            <person name="Symeonidi A."/>
            <person name="Radhakrishnan G.V."/>
            <person name="Van Nieuwerburgh F."/>
            <person name="Deforce D."/>
            <person name="Chang C."/>
            <person name="Karol K.G."/>
            <person name="Hedrich R."/>
            <person name="Ulvskov P."/>
            <person name="Glockner G."/>
            <person name="Delwiche C.F."/>
            <person name="Petrasek J."/>
            <person name="Van de Peer Y."/>
            <person name="Friml J."/>
            <person name="Beilby M."/>
            <person name="Dolan L."/>
            <person name="Kohara Y."/>
            <person name="Sugano S."/>
            <person name="Fujiyama A."/>
            <person name="Delaux P.-M."/>
            <person name="Quint M."/>
            <person name="TheiBen G."/>
            <person name="Hagemann M."/>
            <person name="Harholt J."/>
            <person name="Dunand C."/>
            <person name="Zachgo S."/>
            <person name="Langdale J."/>
            <person name="Maumus F."/>
            <person name="Straeten D.V.D."/>
            <person name="Gould S.B."/>
            <person name="Rensing S.A."/>
        </authorList>
    </citation>
    <scope>NUCLEOTIDE SEQUENCE [LARGE SCALE GENOMIC DNA]</scope>
    <source>
        <strain evidence="4 5">S276</strain>
    </source>
</reference>
<evidence type="ECO:0000259" key="3">
    <source>
        <dbReference type="PROSITE" id="PS50405"/>
    </source>
</evidence>
<name>A0A388KD10_CHABU</name>
<dbReference type="AlphaFoldDB" id="A0A388KD10"/>
<dbReference type="SUPFAM" id="SSF52833">
    <property type="entry name" value="Thioredoxin-like"/>
    <property type="match status" value="1"/>
</dbReference>
<evidence type="ECO:0000313" key="4">
    <source>
        <dbReference type="EMBL" id="GBG67897.1"/>
    </source>
</evidence>
<evidence type="ECO:0000256" key="1">
    <source>
        <dbReference type="SAM" id="MobiDB-lite"/>
    </source>
</evidence>
<dbReference type="GO" id="GO:0016034">
    <property type="term" value="F:maleylacetoacetate isomerase activity"/>
    <property type="evidence" value="ECO:0007669"/>
    <property type="project" value="TreeGrafter"/>
</dbReference>
<dbReference type="PROSITE" id="PS50405">
    <property type="entry name" value="GST_CTER"/>
    <property type="match status" value="1"/>
</dbReference>
<evidence type="ECO:0008006" key="6">
    <source>
        <dbReference type="Google" id="ProtNLM"/>
    </source>
</evidence>
<proteinExistence type="predicted"/>
<comment type="caution">
    <text evidence="4">The sequence shown here is derived from an EMBL/GenBank/DDBJ whole genome shotgun (WGS) entry which is preliminary data.</text>
</comment>
<dbReference type="CDD" id="cd00570">
    <property type="entry name" value="GST_N_family"/>
    <property type="match status" value="1"/>
</dbReference>
<dbReference type="GO" id="GO:0006749">
    <property type="term" value="P:glutathione metabolic process"/>
    <property type="evidence" value="ECO:0007669"/>
    <property type="project" value="TreeGrafter"/>
</dbReference>
<dbReference type="Gene3D" id="3.40.30.10">
    <property type="entry name" value="Glutaredoxin"/>
    <property type="match status" value="1"/>
</dbReference>
<protein>
    <recommendedName>
        <fullName evidence="6">Maleylacetoacetate isomerase</fullName>
    </recommendedName>
</protein>
<dbReference type="PANTHER" id="PTHR42673:SF4">
    <property type="entry name" value="MALEYLACETOACETATE ISOMERASE"/>
    <property type="match status" value="1"/>
</dbReference>
<dbReference type="SUPFAM" id="SSF47616">
    <property type="entry name" value="GST C-terminal domain-like"/>
    <property type="match status" value="1"/>
</dbReference>